<proteinExistence type="predicted"/>
<dbReference type="InterPro" id="IPR035287">
    <property type="entry name" value="DUF5362"/>
</dbReference>
<name>A0A9Q4AYX5_SALAG</name>
<keyword evidence="1" id="KW-1133">Transmembrane helix</keyword>
<dbReference type="EMBL" id="JABXYM010000001">
    <property type="protein sequence ID" value="MCR6094975.1"/>
    <property type="molecule type" value="Genomic_DNA"/>
</dbReference>
<dbReference type="AlphaFoldDB" id="A0A9Q4AYX5"/>
<evidence type="ECO:0000256" key="1">
    <source>
        <dbReference type="SAM" id="Phobius"/>
    </source>
</evidence>
<feature type="transmembrane region" description="Helical" evidence="1">
    <location>
        <begin position="10"/>
        <end position="29"/>
    </location>
</feature>
<keyword evidence="3" id="KW-1185">Reference proteome</keyword>
<protein>
    <submittedName>
        <fullName evidence="2">Uncharacterized protein</fullName>
    </submittedName>
</protein>
<accession>A0A9Q4AYX5</accession>
<dbReference type="Pfam" id="PF17319">
    <property type="entry name" value="DUF5362"/>
    <property type="match status" value="1"/>
</dbReference>
<keyword evidence="1" id="KW-0472">Membrane</keyword>
<feature type="transmembrane region" description="Helical" evidence="1">
    <location>
        <begin position="35"/>
        <end position="53"/>
    </location>
</feature>
<organism evidence="2 3">
    <name type="scientific">Salipaludibacillus agaradhaerens</name>
    <name type="common">Bacillus agaradhaerens</name>
    <dbReference type="NCBI Taxonomy" id="76935"/>
    <lineage>
        <taxon>Bacteria</taxon>
        <taxon>Bacillati</taxon>
        <taxon>Bacillota</taxon>
        <taxon>Bacilli</taxon>
        <taxon>Bacillales</taxon>
        <taxon>Bacillaceae</taxon>
    </lineage>
</organism>
<evidence type="ECO:0000313" key="3">
    <source>
        <dbReference type="Proteomes" id="UP001057753"/>
    </source>
</evidence>
<sequence length="111" mass="12062">MGNIMNRISIWGKICGIGSIILGGMSVIISLMASSFSGLITGVVTAFLGYLLYKAGTEASRYLETSSDDAIEYLLEHFAKYLLISGILLIFSIITTVFSLFVILQGVDSYY</sequence>
<reference evidence="2" key="1">
    <citation type="submission" date="2020-06" db="EMBL/GenBank/DDBJ databases">
        <title>Insight into the genomes of haloalkaliphilic bacilli from Kenyan soda lakes.</title>
        <authorList>
            <person name="Mwirichia R."/>
            <person name="Villamizar G.C."/>
            <person name="Poehlein A."/>
            <person name="Mugweru J."/>
            <person name="Kipnyargis A."/>
            <person name="Kiplimo D."/>
            <person name="Orwa P."/>
            <person name="Daniel R."/>
        </authorList>
    </citation>
    <scope>NUCLEOTIDE SEQUENCE</scope>
    <source>
        <strain evidence="2">B1096_S55</strain>
    </source>
</reference>
<gene>
    <name evidence="2" type="ORF">HXA33_00240</name>
</gene>
<evidence type="ECO:0000313" key="2">
    <source>
        <dbReference type="EMBL" id="MCR6094975.1"/>
    </source>
</evidence>
<dbReference type="RefSeq" id="WP_257819596.1">
    <property type="nucleotide sequence ID" value="NZ_JABXYM010000001.1"/>
</dbReference>
<keyword evidence="1" id="KW-0812">Transmembrane</keyword>
<dbReference type="Proteomes" id="UP001057753">
    <property type="component" value="Unassembled WGS sequence"/>
</dbReference>
<feature type="transmembrane region" description="Helical" evidence="1">
    <location>
        <begin position="81"/>
        <end position="104"/>
    </location>
</feature>
<comment type="caution">
    <text evidence="2">The sequence shown here is derived from an EMBL/GenBank/DDBJ whole genome shotgun (WGS) entry which is preliminary data.</text>
</comment>